<proteinExistence type="predicted"/>
<protein>
    <recommendedName>
        <fullName evidence="1">CHAD domain-containing protein</fullName>
    </recommendedName>
</protein>
<evidence type="ECO:0000313" key="3">
    <source>
        <dbReference type="Proteomes" id="UP001054820"/>
    </source>
</evidence>
<evidence type="ECO:0000313" key="2">
    <source>
        <dbReference type="EMBL" id="BCN92444.1"/>
    </source>
</evidence>
<sequence>MKDNLKKLNQAIIRYNRLSDDDTKLVKCLHDMRVAARKSIVVMSPEDSMTLSLKKLIQSSNKIRDLDVFLNEILPKLPKKWHAELDNIRQPLILKRLEMNQDFRIVLKEEWLNDLSQIENFSSDKRSLQYDSNRHQMTHKEIEKSLKKALKELKSIELEDKHLHKIRLVIKRLHYQLERFYPDEKQLLKLTKLIQTELGEFHDFYQAVKLLKQHEALISPKTYQHGITFLKDKKSQTISNLRKALRKMPF</sequence>
<dbReference type="InterPro" id="IPR038186">
    <property type="entry name" value="CHAD_dom_sf"/>
</dbReference>
<dbReference type="InterPro" id="IPR007899">
    <property type="entry name" value="CHAD_dom"/>
</dbReference>
<reference evidence="2" key="1">
    <citation type="journal article" date="2022" name="Arch. Microbiol.">
        <title>Thiomicrorhabdus immobilis sp. nov., a mesophilic sulfur-oxidizing bacterium isolated from sediment of a brackish lake in northern Japan.</title>
        <authorList>
            <person name="Kojima H."/>
            <person name="Mochizuki J."/>
            <person name="Kanda M."/>
            <person name="Watanabe T."/>
            <person name="Fukui M."/>
        </authorList>
    </citation>
    <scope>NUCLEOTIDE SEQUENCE</scope>
    <source>
        <strain evidence="2">Am19</strain>
    </source>
</reference>
<dbReference type="Pfam" id="PF05235">
    <property type="entry name" value="CHAD"/>
    <property type="match status" value="1"/>
</dbReference>
<dbReference type="PANTHER" id="PTHR39339">
    <property type="entry name" value="SLR1444 PROTEIN"/>
    <property type="match status" value="1"/>
</dbReference>
<dbReference type="PANTHER" id="PTHR39339:SF1">
    <property type="entry name" value="CHAD DOMAIN-CONTAINING PROTEIN"/>
    <property type="match status" value="1"/>
</dbReference>
<dbReference type="SMART" id="SM00880">
    <property type="entry name" value="CHAD"/>
    <property type="match status" value="1"/>
</dbReference>
<accession>A0ABM7MAT2</accession>
<evidence type="ECO:0000259" key="1">
    <source>
        <dbReference type="SMART" id="SM00880"/>
    </source>
</evidence>
<dbReference type="Proteomes" id="UP001054820">
    <property type="component" value="Chromosome"/>
</dbReference>
<dbReference type="RefSeq" id="WP_237262144.1">
    <property type="nucleotide sequence ID" value="NZ_AP024202.1"/>
</dbReference>
<feature type="domain" description="CHAD" evidence="1">
    <location>
        <begin position="10"/>
        <end position="248"/>
    </location>
</feature>
<name>A0ABM7MAT2_9GAMM</name>
<dbReference type="EMBL" id="AP024202">
    <property type="protein sequence ID" value="BCN92444.1"/>
    <property type="molecule type" value="Genomic_DNA"/>
</dbReference>
<dbReference type="Gene3D" id="1.40.20.10">
    <property type="entry name" value="CHAD domain"/>
    <property type="match status" value="1"/>
</dbReference>
<organism evidence="2 3">
    <name type="scientific">Thiomicrorhabdus immobilis</name>
    <dbReference type="NCBI Taxonomy" id="2791037"/>
    <lineage>
        <taxon>Bacteria</taxon>
        <taxon>Pseudomonadati</taxon>
        <taxon>Pseudomonadota</taxon>
        <taxon>Gammaproteobacteria</taxon>
        <taxon>Thiotrichales</taxon>
        <taxon>Piscirickettsiaceae</taxon>
        <taxon>Thiomicrorhabdus</taxon>
    </lineage>
</organism>
<gene>
    <name evidence="2" type="ORF">THMIRHAM_02290</name>
</gene>
<keyword evidence="3" id="KW-1185">Reference proteome</keyword>